<keyword evidence="10" id="KW-0472">Membrane</keyword>
<comment type="cofactor">
    <cofactor evidence="1">
        <name>heme</name>
        <dbReference type="ChEBI" id="CHEBI:30413"/>
    </cofactor>
</comment>
<evidence type="ECO:0000256" key="7">
    <source>
        <dbReference type="ARBA" id="ARBA00023004"/>
    </source>
</evidence>
<sequence length="508" mass="56715">MAIDTSLLPELAAATLLFFITRFFICSLFPKPSRKLPPGPRGWPLLGALPLLGNMPHVALAKMAKRYGPVMFLKMGTSSMVVASTPEAARAFLKTLDINFSNRPPNAGATHLAYGAQDMVFADYGPRWKLLRKLSNLHMLGGKALEDSSQVRTVELGHMLRAMLELSQREEPVVVPEMLSFSIANMIGQVILSRRVFETKGSESNEFKDMVVELMTCAGYFNIGDFIPSIAWMDIQGIERGMKHLHKKFDKLLTRMIEEHTASAHERKGNPDFLDVVMDHQGNSTGEKLTLTNIKALLQNLFAAGTDTSASIIEWSLAEMLKNPSILKRAQEEMDHVIGRNRRLVESDLPKLPYLQAICKESLRKHPSTPLNLPRVSTQACEVNGYYIPENTRLSVNIWAIGRDPDVWENPEEFRPERFLSGRNAKIDPRGNDFELIPFGAGRRICAGARMGIVLVEYILGTLVHSFDWKMPDGVEINMDEAFGLALQKAVSLSAMVTPRLHQSAYAV</sequence>
<feature type="transmembrane region" description="Helical" evidence="10">
    <location>
        <begin position="7"/>
        <end position="30"/>
    </location>
</feature>
<dbReference type="InterPro" id="IPR001128">
    <property type="entry name" value="Cyt_P450"/>
</dbReference>
<keyword evidence="10" id="KW-0812">Transmembrane</keyword>
<evidence type="ECO:0000256" key="10">
    <source>
        <dbReference type="SAM" id="Phobius"/>
    </source>
</evidence>
<evidence type="ECO:0008006" key="13">
    <source>
        <dbReference type="Google" id="ProtNLM"/>
    </source>
</evidence>
<evidence type="ECO:0000256" key="8">
    <source>
        <dbReference type="ARBA" id="ARBA00023033"/>
    </source>
</evidence>
<accession>A0ABY9C4J1</accession>
<protein>
    <recommendedName>
        <fullName evidence="13">Flavonoid 3',5'-hydroxylase 2</fullName>
    </recommendedName>
</protein>
<dbReference type="PROSITE" id="PS00086">
    <property type="entry name" value="CYTOCHROME_P450"/>
    <property type="match status" value="1"/>
</dbReference>
<keyword evidence="6 9" id="KW-0560">Oxidoreductase</keyword>
<dbReference type="Proteomes" id="UP001227230">
    <property type="component" value="Chromosome 6"/>
</dbReference>
<reference evidence="11 12" key="1">
    <citation type="journal article" date="2023" name="Hortic Res">
        <title>The complete reference genome for grapevine (Vitis vinifera L.) genetics and breeding.</title>
        <authorList>
            <person name="Shi X."/>
            <person name="Cao S."/>
            <person name="Wang X."/>
            <person name="Huang S."/>
            <person name="Wang Y."/>
            <person name="Liu Z."/>
            <person name="Liu W."/>
            <person name="Leng X."/>
            <person name="Peng Y."/>
            <person name="Wang N."/>
            <person name="Wang Y."/>
            <person name="Ma Z."/>
            <person name="Xu X."/>
            <person name="Zhang F."/>
            <person name="Xue H."/>
            <person name="Zhong H."/>
            <person name="Wang Y."/>
            <person name="Zhang K."/>
            <person name="Velt A."/>
            <person name="Avia K."/>
            <person name="Holtgrawe D."/>
            <person name="Grimplet J."/>
            <person name="Matus J.T."/>
            <person name="Ware D."/>
            <person name="Wu X."/>
            <person name="Wang H."/>
            <person name="Liu C."/>
            <person name="Fang Y."/>
            <person name="Rustenholz C."/>
            <person name="Cheng Z."/>
            <person name="Xiao H."/>
            <person name="Zhou Y."/>
        </authorList>
    </citation>
    <scope>NUCLEOTIDE SEQUENCE [LARGE SCALE GENOMIC DNA]</scope>
    <source>
        <strain evidence="12">cv. Pinot noir / PN40024</strain>
        <tissue evidence="11">Leaf</tissue>
    </source>
</reference>
<dbReference type="PANTHER" id="PTHR47944:SF18">
    <property type="entry name" value="FLAVONOID 3'-MONOOXYGENASE"/>
    <property type="match status" value="1"/>
</dbReference>
<dbReference type="Pfam" id="PF00067">
    <property type="entry name" value="p450"/>
    <property type="match status" value="1"/>
</dbReference>
<keyword evidence="5" id="KW-0521">NADP</keyword>
<keyword evidence="4 9" id="KW-0479">Metal-binding</keyword>
<dbReference type="Gene3D" id="1.10.630.10">
    <property type="entry name" value="Cytochrome P450"/>
    <property type="match status" value="1"/>
</dbReference>
<keyword evidence="3 9" id="KW-0349">Heme</keyword>
<evidence type="ECO:0000256" key="4">
    <source>
        <dbReference type="ARBA" id="ARBA00022723"/>
    </source>
</evidence>
<dbReference type="CDD" id="cd20657">
    <property type="entry name" value="CYP75"/>
    <property type="match status" value="1"/>
</dbReference>
<evidence type="ECO:0000256" key="5">
    <source>
        <dbReference type="ARBA" id="ARBA00022857"/>
    </source>
</evidence>
<evidence type="ECO:0000256" key="3">
    <source>
        <dbReference type="ARBA" id="ARBA00022617"/>
    </source>
</evidence>
<evidence type="ECO:0000313" key="11">
    <source>
        <dbReference type="EMBL" id="WJZ89634.1"/>
    </source>
</evidence>
<dbReference type="EMBL" id="CP126653">
    <property type="protein sequence ID" value="WJZ89634.1"/>
    <property type="molecule type" value="Genomic_DNA"/>
</dbReference>
<dbReference type="PANTHER" id="PTHR47944">
    <property type="entry name" value="CYTOCHROME P450 98A9"/>
    <property type="match status" value="1"/>
</dbReference>
<comment type="similarity">
    <text evidence="2 9">Belongs to the cytochrome P450 family.</text>
</comment>
<evidence type="ECO:0000256" key="9">
    <source>
        <dbReference type="RuleBase" id="RU000461"/>
    </source>
</evidence>
<evidence type="ECO:0000256" key="6">
    <source>
        <dbReference type="ARBA" id="ARBA00023002"/>
    </source>
</evidence>
<keyword evidence="10" id="KW-1133">Transmembrane helix</keyword>
<dbReference type="PRINTS" id="PR00385">
    <property type="entry name" value="P450"/>
</dbReference>
<dbReference type="InterPro" id="IPR017972">
    <property type="entry name" value="Cyt_P450_CS"/>
</dbReference>
<dbReference type="InterPro" id="IPR002401">
    <property type="entry name" value="Cyt_P450_E_grp-I"/>
</dbReference>
<evidence type="ECO:0000256" key="1">
    <source>
        <dbReference type="ARBA" id="ARBA00001971"/>
    </source>
</evidence>
<evidence type="ECO:0000256" key="2">
    <source>
        <dbReference type="ARBA" id="ARBA00010617"/>
    </source>
</evidence>
<dbReference type="PRINTS" id="PR00463">
    <property type="entry name" value="EP450I"/>
</dbReference>
<name>A0ABY9C4J1_VITVI</name>
<keyword evidence="8 9" id="KW-0503">Monooxygenase</keyword>
<evidence type="ECO:0000313" key="12">
    <source>
        <dbReference type="Proteomes" id="UP001227230"/>
    </source>
</evidence>
<gene>
    <name evidence="11" type="ORF">VitviT2T_008839</name>
</gene>
<dbReference type="SUPFAM" id="SSF48264">
    <property type="entry name" value="Cytochrome P450"/>
    <property type="match status" value="1"/>
</dbReference>
<keyword evidence="12" id="KW-1185">Reference proteome</keyword>
<proteinExistence type="inferred from homology"/>
<keyword evidence="7 9" id="KW-0408">Iron</keyword>
<dbReference type="InterPro" id="IPR036396">
    <property type="entry name" value="Cyt_P450_sf"/>
</dbReference>
<organism evidence="11 12">
    <name type="scientific">Vitis vinifera</name>
    <name type="common">Grape</name>
    <dbReference type="NCBI Taxonomy" id="29760"/>
    <lineage>
        <taxon>Eukaryota</taxon>
        <taxon>Viridiplantae</taxon>
        <taxon>Streptophyta</taxon>
        <taxon>Embryophyta</taxon>
        <taxon>Tracheophyta</taxon>
        <taxon>Spermatophyta</taxon>
        <taxon>Magnoliopsida</taxon>
        <taxon>eudicotyledons</taxon>
        <taxon>Gunneridae</taxon>
        <taxon>Pentapetalae</taxon>
        <taxon>rosids</taxon>
        <taxon>Vitales</taxon>
        <taxon>Vitaceae</taxon>
        <taxon>Viteae</taxon>
        <taxon>Vitis</taxon>
    </lineage>
</organism>